<comment type="subcellular location">
    <subcellularLocation>
        <location evidence="12">Cytoplasm</location>
    </subcellularLocation>
</comment>
<evidence type="ECO:0000256" key="6">
    <source>
        <dbReference type="ARBA" id="ARBA00016471"/>
    </source>
</evidence>
<evidence type="ECO:0000256" key="4">
    <source>
        <dbReference type="ARBA" id="ARBA00011245"/>
    </source>
</evidence>
<evidence type="ECO:0000256" key="14">
    <source>
        <dbReference type="PIRSR" id="PIRSR000724-2"/>
    </source>
</evidence>
<dbReference type="PIRSF" id="PIRSF000724">
    <property type="entry name" value="Pgk"/>
    <property type="match status" value="1"/>
</dbReference>
<feature type="binding site" evidence="13">
    <location>
        <position position="122"/>
    </location>
    <ligand>
        <name>(2R)-3-phosphoglycerate</name>
        <dbReference type="ChEBI" id="CHEBI:58272"/>
    </ligand>
</feature>
<dbReference type="Proteomes" id="UP001139336">
    <property type="component" value="Unassembled WGS sequence"/>
</dbReference>
<feature type="binding site" evidence="12">
    <location>
        <position position="40"/>
    </location>
    <ligand>
        <name>substrate</name>
    </ligand>
</feature>
<keyword evidence="10 12" id="KW-0067">ATP-binding</keyword>
<dbReference type="RefSeq" id="WP_236118378.1">
    <property type="nucleotide sequence ID" value="NZ_JAKGSI010000002.1"/>
</dbReference>
<dbReference type="CDD" id="cd00318">
    <property type="entry name" value="Phosphoglycerate_kinase"/>
    <property type="match status" value="1"/>
</dbReference>
<dbReference type="EMBL" id="JAKGSI010000002">
    <property type="protein sequence ID" value="MCF4006588.1"/>
    <property type="molecule type" value="Genomic_DNA"/>
</dbReference>
<keyword evidence="9 12" id="KW-0418">Kinase</keyword>
<dbReference type="FunFam" id="3.40.50.1260:FF:000006">
    <property type="entry name" value="Phosphoglycerate kinase"/>
    <property type="match status" value="1"/>
</dbReference>
<accession>A0A9X1U0K6</accession>
<dbReference type="HAMAP" id="MF_00145">
    <property type="entry name" value="Phosphoglyc_kinase"/>
    <property type="match status" value="1"/>
</dbReference>
<evidence type="ECO:0000256" key="3">
    <source>
        <dbReference type="ARBA" id="ARBA00008982"/>
    </source>
</evidence>
<evidence type="ECO:0000256" key="9">
    <source>
        <dbReference type="ARBA" id="ARBA00022777"/>
    </source>
</evidence>
<feature type="binding site" evidence="12">
    <location>
        <position position="162"/>
    </location>
    <ligand>
        <name>substrate</name>
    </ligand>
</feature>
<dbReference type="Gene3D" id="3.40.50.1260">
    <property type="entry name" value="Phosphoglycerate kinase, N-terminal domain"/>
    <property type="match status" value="2"/>
</dbReference>
<feature type="binding site" evidence="12 14">
    <location>
        <begin position="361"/>
        <end position="364"/>
    </location>
    <ligand>
        <name>ATP</name>
        <dbReference type="ChEBI" id="CHEBI:30616"/>
    </ligand>
</feature>
<comment type="subunit">
    <text evidence="4 12">Monomer.</text>
</comment>
<comment type="similarity">
    <text evidence="3 12 15">Belongs to the phosphoglycerate kinase family.</text>
</comment>
<feature type="binding site" evidence="12">
    <location>
        <position position="122"/>
    </location>
    <ligand>
        <name>substrate</name>
    </ligand>
</feature>
<evidence type="ECO:0000256" key="2">
    <source>
        <dbReference type="ARBA" id="ARBA00004838"/>
    </source>
</evidence>
<evidence type="ECO:0000256" key="8">
    <source>
        <dbReference type="ARBA" id="ARBA00022741"/>
    </source>
</evidence>
<evidence type="ECO:0000256" key="11">
    <source>
        <dbReference type="ARBA" id="ARBA00023152"/>
    </source>
</evidence>
<evidence type="ECO:0000256" key="13">
    <source>
        <dbReference type="PIRSR" id="PIRSR000724-1"/>
    </source>
</evidence>
<evidence type="ECO:0000256" key="15">
    <source>
        <dbReference type="RuleBase" id="RU000532"/>
    </source>
</evidence>
<proteinExistence type="inferred from homology"/>
<feature type="binding site" evidence="12 14">
    <location>
        <position position="212"/>
    </location>
    <ligand>
        <name>ATP</name>
        <dbReference type="ChEBI" id="CHEBI:30616"/>
    </ligand>
</feature>
<keyword evidence="8 12" id="KW-0547">Nucleotide-binding</keyword>
<evidence type="ECO:0000313" key="17">
    <source>
        <dbReference type="Proteomes" id="UP001139336"/>
    </source>
</evidence>
<dbReference type="PANTHER" id="PTHR11406">
    <property type="entry name" value="PHOSPHOGLYCERATE KINASE"/>
    <property type="match status" value="1"/>
</dbReference>
<dbReference type="SUPFAM" id="SSF53748">
    <property type="entry name" value="Phosphoglycerate kinase"/>
    <property type="match status" value="1"/>
</dbReference>
<keyword evidence="12" id="KW-0963">Cytoplasm</keyword>
<evidence type="ECO:0000256" key="10">
    <source>
        <dbReference type="ARBA" id="ARBA00022840"/>
    </source>
</evidence>
<dbReference type="InterPro" id="IPR015824">
    <property type="entry name" value="Phosphoglycerate_kinase_N"/>
</dbReference>
<dbReference type="GO" id="GO:0006096">
    <property type="term" value="P:glycolytic process"/>
    <property type="evidence" value="ECO:0007669"/>
    <property type="project" value="UniProtKB-UniRule"/>
</dbReference>
<keyword evidence="17" id="KW-1185">Reference proteome</keyword>
<dbReference type="InterPro" id="IPR036043">
    <property type="entry name" value="Phosphoglycerate_kinase_sf"/>
</dbReference>
<feature type="binding site" evidence="12 14">
    <location>
        <position position="331"/>
    </location>
    <ligand>
        <name>ATP</name>
        <dbReference type="ChEBI" id="CHEBI:30616"/>
    </ligand>
</feature>
<feature type="binding site" evidence="13">
    <location>
        <position position="162"/>
    </location>
    <ligand>
        <name>(2R)-3-phosphoglycerate</name>
        <dbReference type="ChEBI" id="CHEBI:58272"/>
    </ligand>
</feature>
<dbReference type="GO" id="GO:0005829">
    <property type="term" value="C:cytosol"/>
    <property type="evidence" value="ECO:0007669"/>
    <property type="project" value="UniProtKB-ARBA"/>
</dbReference>
<dbReference type="GO" id="GO:0043531">
    <property type="term" value="F:ADP binding"/>
    <property type="evidence" value="ECO:0007669"/>
    <property type="project" value="TreeGrafter"/>
</dbReference>
<organism evidence="16 17">
    <name type="scientific">Corynebacterium uropygiale</name>
    <dbReference type="NCBI Taxonomy" id="1775911"/>
    <lineage>
        <taxon>Bacteria</taxon>
        <taxon>Bacillati</taxon>
        <taxon>Actinomycetota</taxon>
        <taxon>Actinomycetes</taxon>
        <taxon>Mycobacteriales</taxon>
        <taxon>Corynebacteriaceae</taxon>
        <taxon>Corynebacterium</taxon>
    </lineage>
</organism>
<comment type="caution">
    <text evidence="16">The sequence shown here is derived from an EMBL/GenBank/DDBJ whole genome shotgun (WGS) entry which is preliminary data.</text>
</comment>
<evidence type="ECO:0000256" key="5">
    <source>
        <dbReference type="ARBA" id="ARBA00013061"/>
    </source>
</evidence>
<protein>
    <recommendedName>
        <fullName evidence="6 12">Phosphoglycerate kinase</fullName>
        <ecNumber evidence="5 12">2.7.2.3</ecNumber>
    </recommendedName>
</protein>
<feature type="binding site" evidence="13">
    <location>
        <position position="40"/>
    </location>
    <ligand>
        <name>(2R)-3-phosphoglycerate</name>
        <dbReference type="ChEBI" id="CHEBI:58272"/>
    </ligand>
</feature>
<evidence type="ECO:0000313" key="16">
    <source>
        <dbReference type="EMBL" id="MCF4006588.1"/>
    </source>
</evidence>
<feature type="binding site" evidence="12 13">
    <location>
        <begin position="63"/>
        <end position="66"/>
    </location>
    <ligand>
        <name>substrate</name>
    </ligand>
</feature>
<dbReference type="EC" id="2.7.2.3" evidence="5 12"/>
<dbReference type="GO" id="GO:0006094">
    <property type="term" value="P:gluconeogenesis"/>
    <property type="evidence" value="ECO:0007669"/>
    <property type="project" value="TreeGrafter"/>
</dbReference>
<dbReference type="FunFam" id="3.40.50.1260:FF:000003">
    <property type="entry name" value="Phosphoglycerate kinase"/>
    <property type="match status" value="1"/>
</dbReference>
<comment type="pathway">
    <text evidence="2 12">Carbohydrate degradation; glycolysis; pyruvate from D-glyceraldehyde 3-phosphate: step 2/5.</text>
</comment>
<evidence type="ECO:0000256" key="12">
    <source>
        <dbReference type="HAMAP-Rule" id="MF_00145"/>
    </source>
</evidence>
<dbReference type="Pfam" id="PF00162">
    <property type="entry name" value="PGK"/>
    <property type="match status" value="1"/>
</dbReference>
<comment type="catalytic activity">
    <reaction evidence="1 12 15">
        <text>(2R)-3-phosphoglycerate + ATP = (2R)-3-phospho-glyceroyl phosphate + ADP</text>
        <dbReference type="Rhea" id="RHEA:14801"/>
        <dbReference type="ChEBI" id="CHEBI:30616"/>
        <dbReference type="ChEBI" id="CHEBI:57604"/>
        <dbReference type="ChEBI" id="CHEBI:58272"/>
        <dbReference type="ChEBI" id="CHEBI:456216"/>
        <dbReference type="EC" id="2.7.2.3"/>
    </reaction>
</comment>
<reference evidence="16" key="1">
    <citation type="submission" date="2022-01" db="EMBL/GenBank/DDBJ databases">
        <title>Corynebacterium sp. nov isolated from isolated from the feces of the greater white-fronted geese (Anser albifrons) at Poyang Lake, PR China.</title>
        <authorList>
            <person name="Liu Q."/>
        </authorList>
    </citation>
    <scope>NUCLEOTIDE SEQUENCE</scope>
    <source>
        <strain evidence="16">JCM 32435</strain>
    </source>
</reference>
<sequence length="405" mass="43132">MALHKLQDLLDEGVESRHILVRSDFNVPLNDAGEITDPGRITASLPTLKALIEGGAKVIVMAHLGRPKGEVNPKFSLKPVAEALSEALGQYVALASDVVGEDAHERANGLNDGDVLLLENVRFDPRETSKKEEERAEFADQLVALAADRGAFVSDGFGVVHRAQTSVYDVARRLPAYAGKLVEKEVSVLHNVATQPEKPYVVALGGSKVSDKLGVIEALAGKADHLIIGGGMCYTFLKAQGHDVQNSLLQEEMVDTCRDLLERYGDKIVLPVDLIAAEKFDAQAENKVVDLDGIPEGWMSLDVGPETVKVFADVLSTSKTVFWNGPMGVFEMEAFAEGTRGLAQAIIDATRTNGCFSVVGGGDSAASVRTLGLDEDGFSHISTGGGASLEFLEGKELPGVAVLQV</sequence>
<comment type="caution">
    <text evidence="12">Lacks conserved residue(s) required for the propagation of feature annotation.</text>
</comment>
<evidence type="ECO:0000256" key="7">
    <source>
        <dbReference type="ARBA" id="ARBA00022679"/>
    </source>
</evidence>
<gene>
    <name evidence="12" type="primary">pgk</name>
    <name evidence="16" type="ORF">L1O03_05265</name>
</gene>
<feature type="binding site" evidence="12 13">
    <location>
        <begin position="24"/>
        <end position="26"/>
    </location>
    <ligand>
        <name>substrate</name>
    </ligand>
</feature>
<keyword evidence="11 12" id="KW-0324">Glycolysis</keyword>
<dbReference type="PRINTS" id="PR00477">
    <property type="entry name" value="PHGLYCKINASE"/>
</dbReference>
<evidence type="ECO:0000256" key="1">
    <source>
        <dbReference type="ARBA" id="ARBA00000642"/>
    </source>
</evidence>
<keyword evidence="7 12" id="KW-0808">Transferase</keyword>
<dbReference type="InterPro" id="IPR001576">
    <property type="entry name" value="Phosphoglycerate_kinase"/>
</dbReference>
<dbReference type="AlphaFoldDB" id="A0A9X1U0K6"/>
<dbReference type="GO" id="GO:0004618">
    <property type="term" value="F:phosphoglycerate kinase activity"/>
    <property type="evidence" value="ECO:0007669"/>
    <property type="project" value="UniProtKB-UniRule"/>
</dbReference>
<dbReference type="PANTHER" id="PTHR11406:SF23">
    <property type="entry name" value="PHOSPHOGLYCERATE KINASE 1, CHLOROPLASTIC-RELATED"/>
    <property type="match status" value="1"/>
</dbReference>
<name>A0A9X1U0K6_9CORY</name>
<dbReference type="GO" id="GO:0005524">
    <property type="term" value="F:ATP binding"/>
    <property type="evidence" value="ECO:0007669"/>
    <property type="project" value="UniProtKB-KW"/>
</dbReference>